<keyword evidence="2" id="KW-1185">Reference proteome</keyword>
<reference evidence="2" key="2">
    <citation type="submission" date="2015-01" db="EMBL/GenBank/DDBJ databases">
        <title>Evolutionary Origins and Diversification of the Mycorrhizal Mutualists.</title>
        <authorList>
            <consortium name="DOE Joint Genome Institute"/>
            <consortium name="Mycorrhizal Genomics Consortium"/>
            <person name="Kohler A."/>
            <person name="Kuo A."/>
            <person name="Nagy L.G."/>
            <person name="Floudas D."/>
            <person name="Copeland A."/>
            <person name="Barry K.W."/>
            <person name="Cichocki N."/>
            <person name="Veneault-Fourrey C."/>
            <person name="LaButti K."/>
            <person name="Lindquist E.A."/>
            <person name="Lipzen A."/>
            <person name="Lundell T."/>
            <person name="Morin E."/>
            <person name="Murat C."/>
            <person name="Riley R."/>
            <person name="Ohm R."/>
            <person name="Sun H."/>
            <person name="Tunlid A."/>
            <person name="Henrissat B."/>
            <person name="Grigoriev I.V."/>
            <person name="Hibbett D.S."/>
            <person name="Martin F."/>
        </authorList>
    </citation>
    <scope>NUCLEOTIDE SEQUENCE [LARGE SCALE GENOMIC DNA]</scope>
    <source>
        <strain evidence="2">F 1598</strain>
    </source>
</reference>
<dbReference type="HOGENOM" id="CLU_2705681_0_0_1"/>
<evidence type="ECO:0000313" key="2">
    <source>
        <dbReference type="Proteomes" id="UP000054166"/>
    </source>
</evidence>
<dbReference type="Proteomes" id="UP000054166">
    <property type="component" value="Unassembled WGS sequence"/>
</dbReference>
<evidence type="ECO:0000313" key="1">
    <source>
        <dbReference type="EMBL" id="KIM89574.1"/>
    </source>
</evidence>
<protein>
    <submittedName>
        <fullName evidence="1">Uncharacterized protein</fullName>
    </submittedName>
</protein>
<dbReference type="AlphaFoldDB" id="A0A0C3GCZ8"/>
<gene>
    <name evidence="1" type="ORF">PILCRDRAFT_190980</name>
</gene>
<name>A0A0C3GCZ8_PILCF</name>
<proteinExistence type="predicted"/>
<organism evidence="1 2">
    <name type="scientific">Piloderma croceum (strain F 1598)</name>
    <dbReference type="NCBI Taxonomy" id="765440"/>
    <lineage>
        <taxon>Eukaryota</taxon>
        <taxon>Fungi</taxon>
        <taxon>Dikarya</taxon>
        <taxon>Basidiomycota</taxon>
        <taxon>Agaricomycotina</taxon>
        <taxon>Agaricomycetes</taxon>
        <taxon>Agaricomycetidae</taxon>
        <taxon>Atheliales</taxon>
        <taxon>Atheliaceae</taxon>
        <taxon>Piloderma</taxon>
    </lineage>
</organism>
<sequence>MKESQRELGGYSQHLSSSLMSQLPLPSRILSIRCIYKLCNLLPGTVQTQCSLGETRCTDTPAERLYSAPKDIC</sequence>
<accession>A0A0C3GCZ8</accession>
<dbReference type="EMBL" id="KN832974">
    <property type="protein sequence ID" value="KIM89574.1"/>
    <property type="molecule type" value="Genomic_DNA"/>
</dbReference>
<reference evidence="1 2" key="1">
    <citation type="submission" date="2014-04" db="EMBL/GenBank/DDBJ databases">
        <authorList>
            <consortium name="DOE Joint Genome Institute"/>
            <person name="Kuo A."/>
            <person name="Tarkka M."/>
            <person name="Buscot F."/>
            <person name="Kohler A."/>
            <person name="Nagy L.G."/>
            <person name="Floudas D."/>
            <person name="Copeland A."/>
            <person name="Barry K.W."/>
            <person name="Cichocki N."/>
            <person name="Veneault-Fourrey C."/>
            <person name="LaButti K."/>
            <person name="Lindquist E.A."/>
            <person name="Lipzen A."/>
            <person name="Lundell T."/>
            <person name="Morin E."/>
            <person name="Murat C."/>
            <person name="Sun H."/>
            <person name="Tunlid A."/>
            <person name="Henrissat B."/>
            <person name="Grigoriev I.V."/>
            <person name="Hibbett D.S."/>
            <person name="Martin F."/>
            <person name="Nordberg H.P."/>
            <person name="Cantor M.N."/>
            <person name="Hua S.X."/>
        </authorList>
    </citation>
    <scope>NUCLEOTIDE SEQUENCE [LARGE SCALE GENOMIC DNA]</scope>
    <source>
        <strain evidence="1 2">F 1598</strain>
    </source>
</reference>
<dbReference type="InParanoid" id="A0A0C3GCZ8"/>